<dbReference type="SMART" id="SM00356">
    <property type="entry name" value="ZnF_C3H1"/>
    <property type="match status" value="1"/>
</dbReference>
<evidence type="ECO:0000256" key="5">
    <source>
        <dbReference type="SAM" id="MobiDB-lite"/>
    </source>
</evidence>
<accession>A0A420Y7H6</accession>
<evidence type="ECO:0000256" key="1">
    <source>
        <dbReference type="ARBA" id="ARBA00022723"/>
    </source>
</evidence>
<dbReference type="InterPro" id="IPR000571">
    <property type="entry name" value="Znf_CCCH"/>
</dbReference>
<feature type="compositionally biased region" description="Low complexity" evidence="5">
    <location>
        <begin position="166"/>
        <end position="178"/>
    </location>
</feature>
<organism evidence="7 8">
    <name type="scientific">Coniochaeta pulveracea</name>
    <dbReference type="NCBI Taxonomy" id="177199"/>
    <lineage>
        <taxon>Eukaryota</taxon>
        <taxon>Fungi</taxon>
        <taxon>Dikarya</taxon>
        <taxon>Ascomycota</taxon>
        <taxon>Pezizomycotina</taxon>
        <taxon>Sordariomycetes</taxon>
        <taxon>Sordariomycetidae</taxon>
        <taxon>Coniochaetales</taxon>
        <taxon>Coniochaetaceae</taxon>
        <taxon>Coniochaeta</taxon>
    </lineage>
</organism>
<keyword evidence="1 4" id="KW-0479">Metal-binding</keyword>
<keyword evidence="8" id="KW-1185">Reference proteome</keyword>
<name>A0A420Y7H6_9PEZI</name>
<keyword evidence="3 4" id="KW-0862">Zinc</keyword>
<dbReference type="PROSITE" id="PS50103">
    <property type="entry name" value="ZF_C3H1"/>
    <property type="match status" value="1"/>
</dbReference>
<protein>
    <recommendedName>
        <fullName evidence="6">C3H1-type domain-containing protein</fullName>
    </recommendedName>
</protein>
<evidence type="ECO:0000259" key="6">
    <source>
        <dbReference type="PROSITE" id="PS50103"/>
    </source>
</evidence>
<feature type="compositionally biased region" description="Basic and acidic residues" evidence="5">
    <location>
        <begin position="338"/>
        <end position="358"/>
    </location>
</feature>
<feature type="zinc finger region" description="C3H1-type" evidence="4">
    <location>
        <begin position="198"/>
        <end position="226"/>
    </location>
</feature>
<feature type="domain" description="C3H1-type" evidence="6">
    <location>
        <begin position="198"/>
        <end position="226"/>
    </location>
</feature>
<dbReference type="EMBL" id="QVQW01000038">
    <property type="protein sequence ID" value="RKU43787.1"/>
    <property type="molecule type" value="Genomic_DNA"/>
</dbReference>
<feature type="region of interest" description="Disordered" evidence="5">
    <location>
        <begin position="160"/>
        <end position="199"/>
    </location>
</feature>
<feature type="compositionally biased region" description="Low complexity" evidence="5">
    <location>
        <begin position="187"/>
        <end position="196"/>
    </location>
</feature>
<evidence type="ECO:0000313" key="8">
    <source>
        <dbReference type="Proteomes" id="UP000275385"/>
    </source>
</evidence>
<sequence length="439" mass="47487">MSPPLRFYIIRPDRVVQTQTGLLQVPKALVPLIAADELPDSLDVLGVPRQLTPEQASQLTNLGIVDHLGSYNVEYVEESDTDTDSSTLLASPNVEPDSMHDGLDTSAVVNGIEDHKTDLVSPEVGQALTTLHPAERMKAAFPETRGHPNTSTIDQRLLIASPPNPATTAPSTQPSPQQLVPDHRRLSTTATTSSASPKQETIYCRHWVNKGTCKWGPLCRYAHTMPATAAGLQECGLTAFPPWWTDMMGLTMSSLTQHPGTPSGRRGRAQFQGLSREMIPTLSHMAPPAQMAPSYPVARDAGRMMVPGIEQMGLIPYERYGYGYGAGGRARERKRRDGKKEVHPVHGEGKKGKGKEIGGKAGLPGLARMETGGRRVSKGSVEAKGKGDVKGQIGQGFVKTPEKMEAGDQNVHPEQAAVPKVVQSEEKVEEKVQEKLVDV</sequence>
<dbReference type="SUPFAM" id="SSF90229">
    <property type="entry name" value="CCCH zinc finger"/>
    <property type="match status" value="1"/>
</dbReference>
<dbReference type="Gene3D" id="4.10.1000.10">
    <property type="entry name" value="Zinc finger, CCCH-type"/>
    <property type="match status" value="1"/>
</dbReference>
<dbReference type="OrthoDB" id="411372at2759"/>
<evidence type="ECO:0000256" key="2">
    <source>
        <dbReference type="ARBA" id="ARBA00022771"/>
    </source>
</evidence>
<dbReference type="InterPro" id="IPR036855">
    <property type="entry name" value="Znf_CCCH_sf"/>
</dbReference>
<proteinExistence type="predicted"/>
<evidence type="ECO:0000256" key="4">
    <source>
        <dbReference type="PROSITE-ProRule" id="PRU00723"/>
    </source>
</evidence>
<dbReference type="GO" id="GO:0008270">
    <property type="term" value="F:zinc ion binding"/>
    <property type="evidence" value="ECO:0007669"/>
    <property type="project" value="UniProtKB-KW"/>
</dbReference>
<reference evidence="7 8" key="1">
    <citation type="submission" date="2018-08" db="EMBL/GenBank/DDBJ databases">
        <title>Draft genome of the lignicolous fungus Coniochaeta pulveracea.</title>
        <authorList>
            <person name="Borstlap C.J."/>
            <person name="De Witt R.N."/>
            <person name="Botha A."/>
            <person name="Volschenk H."/>
        </authorList>
    </citation>
    <scope>NUCLEOTIDE SEQUENCE [LARGE SCALE GENOMIC DNA]</scope>
    <source>
        <strain evidence="7 8">CAB683</strain>
    </source>
</reference>
<comment type="caution">
    <text evidence="7">The sequence shown here is derived from an EMBL/GenBank/DDBJ whole genome shotgun (WGS) entry which is preliminary data.</text>
</comment>
<feature type="region of interest" description="Disordered" evidence="5">
    <location>
        <begin position="328"/>
        <end position="396"/>
    </location>
</feature>
<dbReference type="AlphaFoldDB" id="A0A420Y7H6"/>
<gene>
    <name evidence="7" type="ORF">DL546_005034</name>
</gene>
<keyword evidence="2 4" id="KW-0863">Zinc-finger</keyword>
<evidence type="ECO:0000313" key="7">
    <source>
        <dbReference type="EMBL" id="RKU43787.1"/>
    </source>
</evidence>
<dbReference type="STRING" id="177199.A0A420Y7H6"/>
<dbReference type="Proteomes" id="UP000275385">
    <property type="component" value="Unassembled WGS sequence"/>
</dbReference>
<evidence type="ECO:0000256" key="3">
    <source>
        <dbReference type="ARBA" id="ARBA00022833"/>
    </source>
</evidence>